<dbReference type="Proteomes" id="UP000229901">
    <property type="component" value="Unassembled WGS sequence"/>
</dbReference>
<sequence length="205" mass="22867">MNRSKLSLLSNLQLLLLCCNIIGVPKQTALCLERVGGSMGQTFKSDFFHGLSEADIATVLMYFEEAEFLKDTMLMTEGVAGDEMMLIMTGRVSVKVQGYYVKSFGAGTIMGEISLIDNGARTASIFALTDVAVLKLTTTSWLRLQNEQPKIFAKLNFNLNCIMAQKFRSTVQMIHQLHAEVHKLEAKLGDVSFKKFKQILTKPLF</sequence>
<feature type="domain" description="Cyclic nucleotide-binding" evidence="1">
    <location>
        <begin position="47"/>
        <end position="144"/>
    </location>
</feature>
<evidence type="ECO:0000259" key="1">
    <source>
        <dbReference type="PROSITE" id="PS50042"/>
    </source>
</evidence>
<dbReference type="PROSITE" id="PS50042">
    <property type="entry name" value="CNMP_BINDING_3"/>
    <property type="match status" value="1"/>
</dbReference>
<proteinExistence type="predicted"/>
<dbReference type="SMART" id="SM00100">
    <property type="entry name" value="cNMP"/>
    <property type="match status" value="1"/>
</dbReference>
<dbReference type="AlphaFoldDB" id="A0A2H0V4C4"/>
<dbReference type="CDD" id="cd00038">
    <property type="entry name" value="CAP_ED"/>
    <property type="match status" value="1"/>
</dbReference>
<dbReference type="PROSITE" id="PS00889">
    <property type="entry name" value="CNMP_BINDING_2"/>
    <property type="match status" value="1"/>
</dbReference>
<evidence type="ECO:0000313" key="3">
    <source>
        <dbReference type="Proteomes" id="UP000229901"/>
    </source>
</evidence>
<organism evidence="2 3">
    <name type="scientific">Candidatus Falkowbacteria bacterium CG10_big_fil_rev_8_21_14_0_10_39_11</name>
    <dbReference type="NCBI Taxonomy" id="1974565"/>
    <lineage>
        <taxon>Bacteria</taxon>
        <taxon>Candidatus Falkowiibacteriota</taxon>
    </lineage>
</organism>
<protein>
    <recommendedName>
        <fullName evidence="1">Cyclic nucleotide-binding domain-containing protein</fullName>
    </recommendedName>
</protein>
<dbReference type="InterPro" id="IPR018490">
    <property type="entry name" value="cNMP-bd_dom_sf"/>
</dbReference>
<comment type="caution">
    <text evidence="2">The sequence shown here is derived from an EMBL/GenBank/DDBJ whole genome shotgun (WGS) entry which is preliminary data.</text>
</comment>
<accession>A0A2H0V4C4</accession>
<dbReference type="Gene3D" id="2.60.120.10">
    <property type="entry name" value="Jelly Rolls"/>
    <property type="match status" value="1"/>
</dbReference>
<dbReference type="InterPro" id="IPR018488">
    <property type="entry name" value="cNMP-bd_CS"/>
</dbReference>
<dbReference type="SUPFAM" id="SSF51206">
    <property type="entry name" value="cAMP-binding domain-like"/>
    <property type="match status" value="1"/>
</dbReference>
<evidence type="ECO:0000313" key="2">
    <source>
        <dbReference type="EMBL" id="PIR93905.1"/>
    </source>
</evidence>
<reference evidence="3" key="1">
    <citation type="submission" date="2017-09" db="EMBL/GenBank/DDBJ databases">
        <title>Depth-based differentiation of microbial function through sediment-hosted aquifers and enrichment of novel symbionts in the deep terrestrial subsurface.</title>
        <authorList>
            <person name="Probst A.J."/>
            <person name="Ladd B."/>
            <person name="Jarett J.K."/>
            <person name="Geller-Mcgrath D.E."/>
            <person name="Sieber C.M.K."/>
            <person name="Emerson J.B."/>
            <person name="Anantharaman K."/>
            <person name="Thomas B.C."/>
            <person name="Malmstrom R."/>
            <person name="Stieglmeier M."/>
            <person name="Klingl A."/>
            <person name="Woyke T."/>
            <person name="Ryan C.M."/>
            <person name="Banfield J.F."/>
        </authorList>
    </citation>
    <scope>NUCLEOTIDE SEQUENCE [LARGE SCALE GENOMIC DNA]</scope>
</reference>
<dbReference type="EMBL" id="PFAP01000031">
    <property type="protein sequence ID" value="PIR93905.1"/>
    <property type="molecule type" value="Genomic_DNA"/>
</dbReference>
<name>A0A2H0V4C4_9BACT</name>
<dbReference type="InterPro" id="IPR014710">
    <property type="entry name" value="RmlC-like_jellyroll"/>
</dbReference>
<dbReference type="InterPro" id="IPR000595">
    <property type="entry name" value="cNMP-bd_dom"/>
</dbReference>
<gene>
    <name evidence="2" type="ORF">COT97_04240</name>
</gene>
<dbReference type="Pfam" id="PF00027">
    <property type="entry name" value="cNMP_binding"/>
    <property type="match status" value="1"/>
</dbReference>